<evidence type="ECO:0000313" key="1">
    <source>
        <dbReference type="EMBL" id="SVC29375.1"/>
    </source>
</evidence>
<proteinExistence type="predicted"/>
<name>A0A382L0R5_9ZZZZ</name>
<dbReference type="EMBL" id="UINC01083557">
    <property type="protein sequence ID" value="SVC29375.1"/>
    <property type="molecule type" value="Genomic_DNA"/>
</dbReference>
<accession>A0A382L0R5</accession>
<sequence length="102" mass="11359">MDAKIQALKPENANPDVWIPTFDQLQDLICQNVKKKSGDIWKVNDGIWKCTIIISEWTADYGTFAETERTFTGRDPELVAILALKAAIGVGERLLVGDLPND</sequence>
<gene>
    <name evidence="1" type="ORF">METZ01_LOCUS282229</name>
</gene>
<dbReference type="AlphaFoldDB" id="A0A382L0R5"/>
<organism evidence="1">
    <name type="scientific">marine metagenome</name>
    <dbReference type="NCBI Taxonomy" id="408172"/>
    <lineage>
        <taxon>unclassified sequences</taxon>
        <taxon>metagenomes</taxon>
        <taxon>ecological metagenomes</taxon>
    </lineage>
</organism>
<reference evidence="1" key="1">
    <citation type="submission" date="2018-05" db="EMBL/GenBank/DDBJ databases">
        <authorList>
            <person name="Lanie J.A."/>
            <person name="Ng W.-L."/>
            <person name="Kazmierczak K.M."/>
            <person name="Andrzejewski T.M."/>
            <person name="Davidsen T.M."/>
            <person name="Wayne K.J."/>
            <person name="Tettelin H."/>
            <person name="Glass J.I."/>
            <person name="Rusch D."/>
            <person name="Podicherti R."/>
            <person name="Tsui H.-C.T."/>
            <person name="Winkler M.E."/>
        </authorList>
    </citation>
    <scope>NUCLEOTIDE SEQUENCE</scope>
</reference>
<protein>
    <submittedName>
        <fullName evidence="1">Uncharacterized protein</fullName>
    </submittedName>
</protein>